<dbReference type="AlphaFoldDB" id="A0A7C1K1B5"/>
<evidence type="ECO:0000313" key="2">
    <source>
        <dbReference type="EMBL" id="HDX33189.1"/>
    </source>
</evidence>
<sequence length="353" mass="39796">MIRPFLLGDIFLIQRLSRQATHLPCVYTFLQPQSSLSIALSAVLPWSTAKMWTYVLRQDGHGLVHEGFLQARHGVNLREAEIVCLAPSLDAPKGHPAIWNKLLAHFIHEAAARKLERIYADVPDQPLLVNTFAAVGFEPFTRQTVWRCFELSSTLHQRDIALLARPRTAVDDWDLQRLYRRSTPEQVRVAEGADADEGAPFPPSENLSLGQNVLYVIRERGELIGAFELTHSPHGVWLRTWSDPVEPTLRTLRTLFEQALWTTMLNRWGGPLYFAASDYQGGVSAVLEEFGFVPFCDRVRMVKHTIKWVRESIFNTTMVMDTAGEIVPTTYAPPKAVGAPNHSTSRVDSRSSV</sequence>
<reference evidence="2" key="1">
    <citation type="journal article" date="2020" name="mSystems">
        <title>Genome- and Community-Level Interaction Insights into Carbon Utilization and Element Cycling Functions of Hydrothermarchaeota in Hydrothermal Sediment.</title>
        <authorList>
            <person name="Zhou Z."/>
            <person name="Liu Y."/>
            <person name="Xu W."/>
            <person name="Pan J."/>
            <person name="Luo Z.H."/>
            <person name="Li M."/>
        </authorList>
    </citation>
    <scope>NUCLEOTIDE SEQUENCE [LARGE SCALE GENOMIC DNA]</scope>
    <source>
        <strain evidence="2">SpSt-289</strain>
    </source>
</reference>
<comment type="caution">
    <text evidence="2">The sequence shown here is derived from an EMBL/GenBank/DDBJ whole genome shotgun (WGS) entry which is preliminary data.</text>
</comment>
<accession>A0A7C1K1B5</accession>
<feature type="region of interest" description="Disordered" evidence="1">
    <location>
        <begin position="330"/>
        <end position="353"/>
    </location>
</feature>
<proteinExistence type="predicted"/>
<dbReference type="EMBL" id="DSMG01000177">
    <property type="protein sequence ID" value="HDX33189.1"/>
    <property type="molecule type" value="Genomic_DNA"/>
</dbReference>
<protein>
    <submittedName>
        <fullName evidence="2">Uncharacterized protein</fullName>
    </submittedName>
</protein>
<gene>
    <name evidence="2" type="ORF">ENQ20_17115</name>
</gene>
<organism evidence="2">
    <name type="scientific">Caldilinea aerophila</name>
    <dbReference type="NCBI Taxonomy" id="133453"/>
    <lineage>
        <taxon>Bacteria</taxon>
        <taxon>Bacillati</taxon>
        <taxon>Chloroflexota</taxon>
        <taxon>Caldilineae</taxon>
        <taxon>Caldilineales</taxon>
        <taxon>Caldilineaceae</taxon>
        <taxon>Caldilinea</taxon>
    </lineage>
</organism>
<name>A0A7C1K1B5_9CHLR</name>
<evidence type="ECO:0000256" key="1">
    <source>
        <dbReference type="SAM" id="MobiDB-lite"/>
    </source>
</evidence>